<accession>A0A222FKK0</accession>
<evidence type="ECO:0000313" key="1">
    <source>
        <dbReference type="EMBL" id="ASP39192.1"/>
    </source>
</evidence>
<evidence type="ECO:0000313" key="2">
    <source>
        <dbReference type="Proteomes" id="UP000202440"/>
    </source>
</evidence>
<proteinExistence type="predicted"/>
<dbReference type="AlphaFoldDB" id="A0A222FKK0"/>
<name>A0A222FKK0_9GAMM</name>
<gene>
    <name evidence="1" type="ORF">CHH28_11105</name>
</gene>
<organism evidence="1 2">
    <name type="scientific">Bacterioplanes sanyensis</name>
    <dbReference type="NCBI Taxonomy" id="1249553"/>
    <lineage>
        <taxon>Bacteria</taxon>
        <taxon>Pseudomonadati</taxon>
        <taxon>Pseudomonadota</taxon>
        <taxon>Gammaproteobacteria</taxon>
        <taxon>Oceanospirillales</taxon>
        <taxon>Oceanospirillaceae</taxon>
        <taxon>Bacterioplanes</taxon>
    </lineage>
</organism>
<protein>
    <submittedName>
        <fullName evidence="1">Uncharacterized protein</fullName>
    </submittedName>
</protein>
<sequence>MLRHWLACLLLLFSAVLVAWWKQAPVLLLALPVVLALCFTRGQLNIESLGCDQRGWWCQYGDKTRSFQPRAGSVRRPDMVKLQYGRWFWQYWLLYPQQFQSAEDFQQLRRCLYLQ</sequence>
<dbReference type="KEGG" id="bsan:CHH28_11105"/>
<reference evidence="1 2" key="1">
    <citation type="submission" date="2017-07" db="EMBL/GenBank/DDBJ databases">
        <title>Annotated genome sequence of Bacterioplanes sanyensis isolated from Red Sea.</title>
        <authorList>
            <person name="Rehman Z.U."/>
        </authorList>
    </citation>
    <scope>NUCLEOTIDE SEQUENCE [LARGE SCALE GENOMIC DNA]</scope>
    <source>
        <strain evidence="1 2">NV9</strain>
    </source>
</reference>
<keyword evidence="2" id="KW-1185">Reference proteome</keyword>
<dbReference type="Proteomes" id="UP000202440">
    <property type="component" value="Chromosome"/>
</dbReference>
<dbReference type="EMBL" id="CP022530">
    <property type="protein sequence ID" value="ASP39192.1"/>
    <property type="molecule type" value="Genomic_DNA"/>
</dbReference>